<dbReference type="AlphaFoldDB" id="A0A3D9L214"/>
<dbReference type="Proteomes" id="UP000256779">
    <property type="component" value="Unassembled WGS sequence"/>
</dbReference>
<dbReference type="InterPro" id="IPR019545">
    <property type="entry name" value="DM13_domain"/>
</dbReference>
<gene>
    <name evidence="2" type="ORF">C7460_11514</name>
</gene>
<evidence type="ECO:0000259" key="1">
    <source>
        <dbReference type="PROSITE" id="PS51549"/>
    </source>
</evidence>
<dbReference type="Gene3D" id="2.60.40.1080">
    <property type="match status" value="2"/>
</dbReference>
<dbReference type="InterPro" id="IPR008964">
    <property type="entry name" value="Invasin/intimin_cell_adhesion"/>
</dbReference>
<feature type="domain" description="DM13" evidence="1">
    <location>
        <begin position="203"/>
        <end position="308"/>
    </location>
</feature>
<dbReference type="SUPFAM" id="SSF49373">
    <property type="entry name" value="Invasin/intimin cell-adhesion fragments"/>
    <property type="match status" value="2"/>
</dbReference>
<dbReference type="Pfam" id="PF02368">
    <property type="entry name" value="Big_2"/>
    <property type="match status" value="2"/>
</dbReference>
<sequence>MRKYLWILIFGVMLTQCIGTDYLDDPKDPAILTNVDSLSLLVGETFQLEATYYYNMWKAEEADLFWQSNAPQVAEVTDDGLVSARAKGQTNIQIWNPGEDTVFVNVSVVENDASVAQVRVVGSKSTLAVGEELQLTAQAFDVNDREVAYSEVLWASTNPGSVTVSSSGLVRGEADGTAEITATIDEVVSAPYKVMVGVEGRVGTFQDANGYKAKGTATLIRDASDDLIIELSDDFETSFALGTFLYLANNTSGTAVAAQGLEIAEITTNGAQSYNVTAKDAAVGLDTYKYVVLLCKPASITFGFAELK</sequence>
<comment type="caution">
    <text evidence="2">The sequence shown here is derived from an EMBL/GenBank/DDBJ whole genome shotgun (WGS) entry which is preliminary data.</text>
</comment>
<dbReference type="SMART" id="SM00635">
    <property type="entry name" value="BID_2"/>
    <property type="match status" value="2"/>
</dbReference>
<keyword evidence="3" id="KW-1185">Reference proteome</keyword>
<evidence type="ECO:0000313" key="3">
    <source>
        <dbReference type="Proteomes" id="UP000256779"/>
    </source>
</evidence>
<dbReference type="EMBL" id="QREG01000015">
    <property type="protein sequence ID" value="RED96125.1"/>
    <property type="molecule type" value="Genomic_DNA"/>
</dbReference>
<dbReference type="OrthoDB" id="155521at2"/>
<organism evidence="2 3">
    <name type="scientific">Marinoscillum furvescens DSM 4134</name>
    <dbReference type="NCBI Taxonomy" id="1122208"/>
    <lineage>
        <taxon>Bacteria</taxon>
        <taxon>Pseudomonadati</taxon>
        <taxon>Bacteroidota</taxon>
        <taxon>Cytophagia</taxon>
        <taxon>Cytophagales</taxon>
        <taxon>Reichenbachiellaceae</taxon>
        <taxon>Marinoscillum</taxon>
    </lineage>
</organism>
<evidence type="ECO:0000313" key="2">
    <source>
        <dbReference type="EMBL" id="RED96125.1"/>
    </source>
</evidence>
<accession>A0A3D9L214</accession>
<dbReference type="RefSeq" id="WP_115868987.1">
    <property type="nucleotide sequence ID" value="NZ_QREG01000015.1"/>
</dbReference>
<dbReference type="InterPro" id="IPR003343">
    <property type="entry name" value="Big_2"/>
</dbReference>
<protein>
    <submittedName>
        <fullName evidence="2">Ig-like protein group 2</fullName>
    </submittedName>
</protein>
<proteinExistence type="predicted"/>
<dbReference type="PROSITE" id="PS51549">
    <property type="entry name" value="DM13"/>
    <property type="match status" value="1"/>
</dbReference>
<name>A0A3D9L214_MARFU</name>
<reference evidence="2 3" key="1">
    <citation type="submission" date="2018-07" db="EMBL/GenBank/DDBJ databases">
        <title>Genomic Encyclopedia of Type Strains, Phase IV (KMG-IV): sequencing the most valuable type-strain genomes for metagenomic binning, comparative biology and taxonomic classification.</title>
        <authorList>
            <person name="Goeker M."/>
        </authorList>
    </citation>
    <scope>NUCLEOTIDE SEQUENCE [LARGE SCALE GENOMIC DNA]</scope>
    <source>
        <strain evidence="2 3">DSM 4134</strain>
    </source>
</reference>